<comment type="subcellular location">
    <subcellularLocation>
        <location evidence="2">Periplasm</location>
    </subcellularLocation>
</comment>
<dbReference type="GO" id="GO:0044780">
    <property type="term" value="P:bacterial-type flagellum assembly"/>
    <property type="evidence" value="ECO:0007669"/>
    <property type="project" value="InterPro"/>
</dbReference>
<keyword evidence="14" id="KW-0282">Flagellum</keyword>
<evidence type="ECO:0000256" key="10">
    <source>
        <dbReference type="ARBA" id="ARBA00023316"/>
    </source>
</evidence>
<dbReference type="InterPro" id="IPR051056">
    <property type="entry name" value="Glycosyl_Hydrolase_73"/>
</dbReference>
<comment type="function">
    <text evidence="1">Flagellum-specific muramidase which hydrolyzes the peptidoglycan layer to assemble the rod structure in the periplasmic space.</text>
</comment>
<dbReference type="GO" id="GO:0004040">
    <property type="term" value="F:amidase activity"/>
    <property type="evidence" value="ECO:0007669"/>
    <property type="project" value="InterPro"/>
</dbReference>
<dbReference type="Pfam" id="PF10135">
    <property type="entry name" value="Rod-binding"/>
    <property type="match status" value="1"/>
</dbReference>
<dbReference type="Proteomes" id="UP000294656">
    <property type="component" value="Unassembled WGS sequence"/>
</dbReference>
<keyword evidence="7" id="KW-1005">Bacterial flagellum biogenesis</keyword>
<dbReference type="PANTHER" id="PTHR33308:SF9">
    <property type="entry name" value="PEPTIDOGLYCAN HYDROLASE FLGJ"/>
    <property type="match status" value="1"/>
</dbReference>
<dbReference type="Gene3D" id="2.10.70.40">
    <property type="entry name" value="peptidoglycan hydrolase"/>
    <property type="match status" value="1"/>
</dbReference>
<evidence type="ECO:0000256" key="5">
    <source>
        <dbReference type="ARBA" id="ARBA00013433"/>
    </source>
</evidence>
<name>A0A4R6M4J2_9GAMM</name>
<dbReference type="EMBL" id="SNXC01000014">
    <property type="protein sequence ID" value="TDO96217.1"/>
    <property type="molecule type" value="Genomic_DNA"/>
</dbReference>
<evidence type="ECO:0000256" key="8">
    <source>
        <dbReference type="ARBA" id="ARBA00022801"/>
    </source>
</evidence>
<dbReference type="InterPro" id="IPR019301">
    <property type="entry name" value="Flagellar_prot_FlgJ_N"/>
</dbReference>
<dbReference type="GO" id="GO:0071973">
    <property type="term" value="P:bacterial-type flagellum-dependent cell motility"/>
    <property type="evidence" value="ECO:0007669"/>
    <property type="project" value="TreeGrafter"/>
</dbReference>
<keyword evidence="6" id="KW-0574">Periplasm</keyword>
<dbReference type="PANTHER" id="PTHR33308">
    <property type="entry name" value="PEPTIDOGLYCAN HYDROLASE FLGJ"/>
    <property type="match status" value="1"/>
</dbReference>
<evidence type="ECO:0000259" key="13">
    <source>
        <dbReference type="SMART" id="SM00047"/>
    </source>
</evidence>
<evidence type="ECO:0000256" key="11">
    <source>
        <dbReference type="ARBA" id="ARBA00030835"/>
    </source>
</evidence>
<dbReference type="PRINTS" id="PR01002">
    <property type="entry name" value="FLGFLGJ"/>
</dbReference>
<dbReference type="GO" id="GO:0016798">
    <property type="term" value="F:hydrolase activity, acting on glycosyl bonds"/>
    <property type="evidence" value="ECO:0007669"/>
    <property type="project" value="UniProtKB-KW"/>
</dbReference>
<evidence type="ECO:0000256" key="12">
    <source>
        <dbReference type="SAM" id="MobiDB-lite"/>
    </source>
</evidence>
<evidence type="ECO:0000256" key="7">
    <source>
        <dbReference type="ARBA" id="ARBA00022795"/>
    </source>
</evidence>
<evidence type="ECO:0000313" key="15">
    <source>
        <dbReference type="Proteomes" id="UP000294656"/>
    </source>
</evidence>
<accession>A0A4R6M4J2</accession>
<feature type="region of interest" description="Disordered" evidence="12">
    <location>
        <begin position="145"/>
        <end position="174"/>
    </location>
</feature>
<dbReference type="Gene3D" id="1.10.530.10">
    <property type="match status" value="1"/>
</dbReference>
<dbReference type="OrthoDB" id="289937at2"/>
<dbReference type="GO" id="GO:0042597">
    <property type="term" value="C:periplasmic space"/>
    <property type="evidence" value="ECO:0007669"/>
    <property type="project" value="UniProtKB-SubCell"/>
</dbReference>
<dbReference type="InterPro" id="IPR002901">
    <property type="entry name" value="MGlyc_endo_b_GlcNAc-like_dom"/>
</dbReference>
<keyword evidence="10" id="KW-0961">Cell wall biogenesis/degradation</keyword>
<keyword evidence="9" id="KW-0326">Glycosidase</keyword>
<dbReference type="SMART" id="SM00047">
    <property type="entry name" value="LYZ2"/>
    <property type="match status" value="1"/>
</dbReference>
<feature type="domain" description="Mannosyl-glycoprotein endo-beta-N-acetylglucosamidase-like" evidence="13">
    <location>
        <begin position="180"/>
        <end position="336"/>
    </location>
</feature>
<keyword evidence="14" id="KW-0966">Cell projection</keyword>
<keyword evidence="8" id="KW-0378">Hydrolase</keyword>
<evidence type="ECO:0000256" key="3">
    <source>
        <dbReference type="ARBA" id="ARBA00006880"/>
    </source>
</evidence>
<keyword evidence="14" id="KW-0969">Cilium</keyword>
<keyword evidence="15" id="KW-1185">Reference proteome</keyword>
<proteinExistence type="inferred from homology"/>
<comment type="similarity">
    <text evidence="4">In the C-terminal section; belongs to the glycosyl hydrolase 73 family.</text>
</comment>
<dbReference type="InterPro" id="IPR013377">
    <property type="entry name" value="FlgJ"/>
</dbReference>
<gene>
    <name evidence="14" type="ORF">DFP79_2789</name>
</gene>
<reference evidence="14 15" key="1">
    <citation type="submission" date="2019-03" db="EMBL/GenBank/DDBJ databases">
        <title>Genomic Encyclopedia of Type Strains, Phase III (KMG-III): the genomes of soil and plant-associated and newly described type strains.</title>
        <authorList>
            <person name="Whitman W."/>
        </authorList>
    </citation>
    <scope>NUCLEOTIDE SEQUENCE [LARGE SCALE GENOMIC DNA]</scope>
    <source>
        <strain evidence="14 15">CECT 7378</strain>
    </source>
</reference>
<evidence type="ECO:0000256" key="4">
    <source>
        <dbReference type="ARBA" id="ARBA00007974"/>
    </source>
</evidence>
<sequence length="338" mass="36828">MSRIGANEFFADFSSLAKLKTQSKKDPDAALKQVAKEFESIFINMMFKNMRSANENIGTDLFSSSQMKHYQEMMDSQMSQNLANNGGVGLADALIRQLSRSSGLEKADDATSSTSSDSDWLAQLNKIDSGQLNTMIKLAADNAARDAQSNSARQADSVSGSELRNKTSLDEPSNTSIPVKEVVFGSPEAFVEQLWPLAKQAGETIGVDPKAILAQAALESGWGKHPIAKDDGTASFNLFGIKADSRWSGDKAVVNTLEYRDGVAKQEKAAFRAYSSFEDSFNDYADFLNASERYKDALQAGDDAAMFAAYLQKGGYATDPNYANKIQNILSSKWFNSL</sequence>
<evidence type="ECO:0000256" key="1">
    <source>
        <dbReference type="ARBA" id="ARBA00002954"/>
    </source>
</evidence>
<evidence type="ECO:0000256" key="6">
    <source>
        <dbReference type="ARBA" id="ARBA00022764"/>
    </source>
</evidence>
<comment type="caution">
    <text evidence="14">The sequence shown here is derived from an EMBL/GenBank/DDBJ whole genome shotgun (WGS) entry which is preliminary data.</text>
</comment>
<evidence type="ECO:0000313" key="14">
    <source>
        <dbReference type="EMBL" id="TDO96217.1"/>
    </source>
</evidence>
<dbReference type="GO" id="GO:0071555">
    <property type="term" value="P:cell wall organization"/>
    <property type="evidence" value="ECO:0007669"/>
    <property type="project" value="UniProtKB-KW"/>
</dbReference>
<dbReference type="RefSeq" id="WP_133504517.1">
    <property type="nucleotide sequence ID" value="NZ_SNXC01000014.1"/>
</dbReference>
<dbReference type="Pfam" id="PF01832">
    <property type="entry name" value="Glucosaminidase"/>
    <property type="match status" value="1"/>
</dbReference>
<protein>
    <recommendedName>
        <fullName evidence="5">Peptidoglycan hydrolase FlgJ</fullName>
    </recommendedName>
    <alternativeName>
        <fullName evidence="11">Muramidase FlgJ</fullName>
    </alternativeName>
</protein>
<feature type="compositionally biased region" description="Polar residues" evidence="12">
    <location>
        <begin position="147"/>
        <end position="162"/>
    </location>
</feature>
<dbReference type="AlphaFoldDB" id="A0A4R6M4J2"/>
<dbReference type="NCBIfam" id="TIGR02541">
    <property type="entry name" value="flagell_FlgJ"/>
    <property type="match status" value="1"/>
</dbReference>
<evidence type="ECO:0000256" key="2">
    <source>
        <dbReference type="ARBA" id="ARBA00004418"/>
    </source>
</evidence>
<evidence type="ECO:0000256" key="9">
    <source>
        <dbReference type="ARBA" id="ARBA00023295"/>
    </source>
</evidence>
<comment type="similarity">
    <text evidence="3">In the N-terminal section; belongs to the FlgJ family.</text>
</comment>
<organism evidence="14 15">
    <name type="scientific">Marinomonas balearica</name>
    <dbReference type="NCBI Taxonomy" id="491947"/>
    <lineage>
        <taxon>Bacteria</taxon>
        <taxon>Pseudomonadati</taxon>
        <taxon>Pseudomonadota</taxon>
        <taxon>Gammaproteobacteria</taxon>
        <taxon>Oceanospirillales</taxon>
        <taxon>Oceanospirillaceae</taxon>
        <taxon>Marinomonas</taxon>
    </lineage>
</organism>